<dbReference type="GO" id="GO:0016491">
    <property type="term" value="F:oxidoreductase activity"/>
    <property type="evidence" value="ECO:0007669"/>
    <property type="project" value="UniProtKB-KW"/>
</dbReference>
<dbReference type="SUPFAM" id="SSF51197">
    <property type="entry name" value="Clavaminate synthase-like"/>
    <property type="match status" value="1"/>
</dbReference>
<dbReference type="Proteomes" id="UP000696280">
    <property type="component" value="Unassembled WGS sequence"/>
</dbReference>
<evidence type="ECO:0000256" key="2">
    <source>
        <dbReference type="ARBA" id="ARBA00023194"/>
    </source>
</evidence>
<reference evidence="5" key="1">
    <citation type="submission" date="2021-07" db="EMBL/GenBank/DDBJ databases">
        <authorList>
            <person name="Durling M."/>
        </authorList>
    </citation>
    <scope>NUCLEOTIDE SEQUENCE</scope>
</reference>
<keyword evidence="2" id="KW-0045">Antibiotic biosynthesis</keyword>
<evidence type="ECO:0000259" key="4">
    <source>
        <dbReference type="Pfam" id="PF02668"/>
    </source>
</evidence>
<dbReference type="Gene3D" id="3.60.130.10">
    <property type="entry name" value="Clavaminate synthase-like"/>
    <property type="match status" value="1"/>
</dbReference>
<dbReference type="GO" id="GO:0017000">
    <property type="term" value="P:antibiotic biosynthetic process"/>
    <property type="evidence" value="ECO:0007669"/>
    <property type="project" value="UniProtKB-KW"/>
</dbReference>
<dbReference type="PANTHER" id="PTHR10696">
    <property type="entry name" value="GAMMA-BUTYROBETAINE HYDROXYLASE-RELATED"/>
    <property type="match status" value="1"/>
</dbReference>
<name>A0A9N9L4A5_9HELO</name>
<keyword evidence="1" id="KW-0560">Oxidoreductase</keyword>
<keyword evidence="6" id="KW-1185">Reference proteome</keyword>
<dbReference type="InterPro" id="IPR050411">
    <property type="entry name" value="AlphaKG_dependent_hydroxylases"/>
</dbReference>
<dbReference type="PANTHER" id="PTHR10696:SF56">
    <property type="entry name" value="TAUD_TFDA-LIKE DOMAIN-CONTAINING PROTEIN"/>
    <property type="match status" value="1"/>
</dbReference>
<evidence type="ECO:0000256" key="1">
    <source>
        <dbReference type="ARBA" id="ARBA00023002"/>
    </source>
</evidence>
<comment type="caution">
    <text evidence="5">The sequence shown here is derived from an EMBL/GenBank/DDBJ whole genome shotgun (WGS) entry which is preliminary data.</text>
</comment>
<dbReference type="InterPro" id="IPR003819">
    <property type="entry name" value="TauD/TfdA-like"/>
</dbReference>
<dbReference type="OrthoDB" id="272271at2759"/>
<evidence type="ECO:0000313" key="6">
    <source>
        <dbReference type="Proteomes" id="UP000696280"/>
    </source>
</evidence>
<dbReference type="Pfam" id="PF02668">
    <property type="entry name" value="TauD"/>
    <property type="match status" value="1"/>
</dbReference>
<proteinExistence type="predicted"/>
<dbReference type="InterPro" id="IPR042098">
    <property type="entry name" value="TauD-like_sf"/>
</dbReference>
<sequence length="409" mass="45449">MAIDLDIEVAPGLRGMPDGLPLIVPVDRKLFPDGLRTSGQHPPIESQLASFEDFPREITGPTVWEPEDMTSNPEAWIHHWKEEERAELLQATERFIASGLPLTRISKANFRLPNMGPMLQKTREDILNGRGFIVFRGLSIEKWGRYRAAVATMGLSVHFGYLLSQNKLGLVLGHVTNQGADYNNRLDTIKISATNAPQFYHTDETDIVGLLFLAPGETGGASGCASAHTVWNTLVRERPDVAKTLASPIWHVDRKGEVTPGQSPWFTNPIFFVEPGGQGRVYCKWDPYFVKSLTRFSDKGLIPPLSAAQIEAMEVLEATCQRHGLVYDCEVGDIQFVSCCQTFHSRTGFTDPPAPKPKRYLLRTWMGTPEHEGGWCLPFHDSCYPKRGGIQVDNTPPRAEPLITAGGTE</sequence>
<feature type="domain" description="TauD/TfdA-like" evidence="4">
    <location>
        <begin position="101"/>
        <end position="365"/>
    </location>
</feature>
<gene>
    <name evidence="5" type="ORF">HYFRA_00011146</name>
</gene>
<accession>A0A9N9L4A5</accession>
<evidence type="ECO:0000313" key="5">
    <source>
        <dbReference type="EMBL" id="CAG8956757.1"/>
    </source>
</evidence>
<feature type="region of interest" description="Disordered" evidence="3">
    <location>
        <begin position="390"/>
        <end position="409"/>
    </location>
</feature>
<organism evidence="5 6">
    <name type="scientific">Hymenoscyphus fraxineus</name>
    <dbReference type="NCBI Taxonomy" id="746836"/>
    <lineage>
        <taxon>Eukaryota</taxon>
        <taxon>Fungi</taxon>
        <taxon>Dikarya</taxon>
        <taxon>Ascomycota</taxon>
        <taxon>Pezizomycotina</taxon>
        <taxon>Leotiomycetes</taxon>
        <taxon>Helotiales</taxon>
        <taxon>Helotiaceae</taxon>
        <taxon>Hymenoscyphus</taxon>
    </lineage>
</organism>
<protein>
    <recommendedName>
        <fullName evidence="4">TauD/TfdA-like domain-containing protein</fullName>
    </recommendedName>
</protein>
<evidence type="ECO:0000256" key="3">
    <source>
        <dbReference type="SAM" id="MobiDB-lite"/>
    </source>
</evidence>
<dbReference type="AlphaFoldDB" id="A0A9N9L4A5"/>
<dbReference type="EMBL" id="CAJVRL010000073">
    <property type="protein sequence ID" value="CAG8956757.1"/>
    <property type="molecule type" value="Genomic_DNA"/>
</dbReference>